<dbReference type="AlphaFoldDB" id="A0A1W1CB00"/>
<gene>
    <name evidence="1" type="ORF">MNB_SV-10-1438</name>
</gene>
<dbReference type="EMBL" id="FPHL01000032">
    <property type="protein sequence ID" value="SFV62966.1"/>
    <property type="molecule type" value="Genomic_DNA"/>
</dbReference>
<reference evidence="1" key="1">
    <citation type="submission" date="2016-10" db="EMBL/GenBank/DDBJ databases">
        <authorList>
            <person name="de Groot N.N."/>
        </authorList>
    </citation>
    <scope>NUCLEOTIDE SEQUENCE</scope>
</reference>
<sequence length="59" mass="6593">MKIELIEFHKLPSFSITEKISVSRPKYLLNLTEAPAGTSINPMFCIRTGRALLRASATE</sequence>
<proteinExistence type="predicted"/>
<protein>
    <submittedName>
        <fullName evidence="1">Uncharacterized protein</fullName>
    </submittedName>
</protein>
<organism evidence="1">
    <name type="scientific">hydrothermal vent metagenome</name>
    <dbReference type="NCBI Taxonomy" id="652676"/>
    <lineage>
        <taxon>unclassified sequences</taxon>
        <taxon>metagenomes</taxon>
        <taxon>ecological metagenomes</taxon>
    </lineage>
</organism>
<name>A0A1W1CB00_9ZZZZ</name>
<evidence type="ECO:0000313" key="1">
    <source>
        <dbReference type="EMBL" id="SFV62966.1"/>
    </source>
</evidence>
<accession>A0A1W1CB00</accession>